<evidence type="ECO:0000313" key="1">
    <source>
        <dbReference type="EMBL" id="VEH14067.1"/>
    </source>
</evidence>
<sequence length="103" mass="12161">MYKYKFDATITIIPDYPNCDEAKLQLRNMGLAMFEDILNSLNLEHRYDYTCRLQGDETCVELLIHVCKEVPKLQHVVYLTQILQGLCSLYDYSDDIACYFRLH</sequence>
<protein>
    <submittedName>
        <fullName evidence="1">Uncharacterized protein</fullName>
    </submittedName>
</protein>
<organism evidence="1 2">
    <name type="scientific">Segatella oris</name>
    <dbReference type="NCBI Taxonomy" id="28135"/>
    <lineage>
        <taxon>Bacteria</taxon>
        <taxon>Pseudomonadati</taxon>
        <taxon>Bacteroidota</taxon>
        <taxon>Bacteroidia</taxon>
        <taxon>Bacteroidales</taxon>
        <taxon>Prevotellaceae</taxon>
        <taxon>Segatella</taxon>
    </lineage>
</organism>
<evidence type="ECO:0000313" key="2">
    <source>
        <dbReference type="Proteomes" id="UP000274578"/>
    </source>
</evidence>
<reference evidence="1 2" key="1">
    <citation type="submission" date="2018-12" db="EMBL/GenBank/DDBJ databases">
        <authorList>
            <consortium name="Pathogen Informatics"/>
        </authorList>
    </citation>
    <scope>NUCLEOTIDE SEQUENCE [LARGE SCALE GENOMIC DNA]</scope>
    <source>
        <strain evidence="1 2">NCTC13071</strain>
    </source>
</reference>
<name>A0A3S4UJY4_9BACT</name>
<accession>A0A3S4UJY4</accession>
<dbReference type="AlphaFoldDB" id="A0A3S4UJY4"/>
<dbReference type="EMBL" id="LR134384">
    <property type="protein sequence ID" value="VEH14067.1"/>
    <property type="molecule type" value="Genomic_DNA"/>
</dbReference>
<gene>
    <name evidence="1" type="ORF">NCTC13071_00032</name>
</gene>
<proteinExistence type="predicted"/>
<dbReference type="Proteomes" id="UP000274578">
    <property type="component" value="Chromosome 1"/>
</dbReference>
<dbReference type="KEGG" id="poc:NCTC13071_00032"/>